<keyword evidence="5" id="KW-0560">Oxidoreductase</keyword>
<protein>
    <submittedName>
        <fullName evidence="5">Indoleamine dioxygenase like-myoglobin</fullName>
    </submittedName>
</protein>
<dbReference type="PANTHER" id="PTHR28657:SF5">
    <property type="entry name" value="INDOLEAMINE 2,3-DIOXYGENASE"/>
    <property type="match status" value="1"/>
</dbReference>
<dbReference type="GO" id="GO:0034354">
    <property type="term" value="P:'de novo' NAD+ biosynthetic process from L-tryptophan"/>
    <property type="evidence" value="ECO:0007669"/>
    <property type="project" value="TreeGrafter"/>
</dbReference>
<evidence type="ECO:0000256" key="4">
    <source>
        <dbReference type="PIRSR" id="PIRSR600898-1"/>
    </source>
</evidence>
<dbReference type="GO" id="GO:0019441">
    <property type="term" value="P:L-tryptophan catabolic process to kynurenine"/>
    <property type="evidence" value="ECO:0007669"/>
    <property type="project" value="InterPro"/>
</dbReference>
<dbReference type="Gene3D" id="1.20.58.480">
    <property type="match status" value="1"/>
</dbReference>
<evidence type="ECO:0000256" key="1">
    <source>
        <dbReference type="ARBA" id="ARBA00007119"/>
    </source>
</evidence>
<keyword evidence="5" id="KW-0223">Dioxygenase</keyword>
<dbReference type="EMBL" id="AB017258">
    <property type="protein sequence ID" value="BAA33060.1"/>
    <property type="molecule type" value="mRNA"/>
</dbReference>
<dbReference type="InterPro" id="IPR037217">
    <property type="entry name" value="Trp/Indoleamine_2_3_dOase-like"/>
</dbReference>
<keyword evidence="4" id="KW-0349">Heme</keyword>
<dbReference type="GO" id="GO:0033754">
    <property type="term" value="F:indoleamine 2,3-dioxygenase activity"/>
    <property type="evidence" value="ECO:0007669"/>
    <property type="project" value="TreeGrafter"/>
</dbReference>
<dbReference type="PANTHER" id="PTHR28657">
    <property type="entry name" value="INDOLEAMINE 2,3-DIOXYGENASE"/>
    <property type="match status" value="1"/>
</dbReference>
<proteinExistence type="evidence at transcript level"/>
<dbReference type="GO" id="GO:0020037">
    <property type="term" value="F:heme binding"/>
    <property type="evidence" value="ECO:0007669"/>
    <property type="project" value="InterPro"/>
</dbReference>
<keyword evidence="3 4" id="KW-0408">Iron</keyword>
<accession>O77055</accession>
<evidence type="ECO:0000313" key="5">
    <source>
        <dbReference type="EMBL" id="BAA33060.1"/>
    </source>
</evidence>
<feature type="binding site" description="proximal binding residue" evidence="4">
    <location>
        <position position="333"/>
    </location>
    <ligand>
        <name>heme b</name>
        <dbReference type="ChEBI" id="CHEBI:60344"/>
    </ligand>
    <ligandPart>
        <name>Fe</name>
        <dbReference type="ChEBI" id="CHEBI:18248"/>
    </ligandPart>
</feature>
<dbReference type="GO" id="GO:0004833">
    <property type="term" value="F:L-tryptophan 2,3-dioxygenase activity"/>
    <property type="evidence" value="ECO:0007669"/>
    <property type="project" value="TreeGrafter"/>
</dbReference>
<reference evidence="5" key="1">
    <citation type="journal article" date="1998" name="J. Protein Chem.">
        <title>Amino acid sequence, spectral, oxygen-binding, and autoxidation properties of indoleamine dioxygenase-like myoglobin from the gastropod mollusc Turbo cornutus.</title>
        <authorList>
            <person name="Suzuki T."/>
            <person name="Kawamichi H."/>
            <person name="Imai K."/>
        </authorList>
    </citation>
    <scope>NUCLEOTIDE SEQUENCE</scope>
</reference>
<dbReference type="InterPro" id="IPR000898">
    <property type="entry name" value="Indolamine_dOase"/>
</dbReference>
<dbReference type="GO" id="GO:0005737">
    <property type="term" value="C:cytoplasm"/>
    <property type="evidence" value="ECO:0007669"/>
    <property type="project" value="TreeGrafter"/>
</dbReference>
<dbReference type="SUPFAM" id="SSF140959">
    <property type="entry name" value="Indolic compounds 2,3-dioxygenase-like"/>
    <property type="match status" value="1"/>
</dbReference>
<evidence type="ECO:0000256" key="2">
    <source>
        <dbReference type="ARBA" id="ARBA00022723"/>
    </source>
</evidence>
<name>O77055_TURCO</name>
<organism evidence="5">
    <name type="scientific">Turbo cornutus</name>
    <name type="common">Horned turban</name>
    <name type="synonym">Battilus cornutus</name>
    <dbReference type="NCBI Taxonomy" id="63673"/>
    <lineage>
        <taxon>Eukaryota</taxon>
        <taxon>Metazoa</taxon>
        <taxon>Spiralia</taxon>
        <taxon>Lophotrochozoa</taxon>
        <taxon>Mollusca</taxon>
        <taxon>Gastropoda</taxon>
        <taxon>Vetigastropoda</taxon>
        <taxon>Trochida</taxon>
        <taxon>Trochoidea</taxon>
        <taxon>Turbinidae</taxon>
        <taxon>Turbo</taxon>
        <taxon>Batillus</taxon>
    </lineage>
</organism>
<dbReference type="GO" id="GO:0046872">
    <property type="term" value="F:metal ion binding"/>
    <property type="evidence" value="ECO:0007669"/>
    <property type="project" value="UniProtKB-KW"/>
</dbReference>
<sequence>MPRLDVAQFDVSMKTGFILENPLTKLPAYFDAWNNLSSKMSQLVASKGMRDEVKKLPVLDFNKLNGPNEVKLGHLQLAMMTSGYLWQNGLDDVPTSLPNCLAAPLYGIYEKYDIPPVMTYGDILLNNAIAKGGPQPENISAIVDIPADKKDWDWYIGVSYMAEFEFAKAVPALQNVFDGMDENNDDKIAAALKQIAEAAGNIQKTMGRFSEKLSADVLFPKMWAFFGGYGELTLHDGLIFEGVKDQPIKMKGGNASQSPTLRVLDNLLGIANQPERTAFIEEIMKYIQPNHRKFIQAVGERNLKARVDASGNAGLKEAFQGLKAALSNLRNFHVQVVTKYIVQAFEKNLPAAKQGELKPMKESAMKTVQGFRDDCK</sequence>
<keyword evidence="2 4" id="KW-0479">Metal-binding</keyword>
<dbReference type="Pfam" id="PF01231">
    <property type="entry name" value="IDO"/>
    <property type="match status" value="1"/>
</dbReference>
<dbReference type="AlphaFoldDB" id="O77055"/>
<evidence type="ECO:0000256" key="3">
    <source>
        <dbReference type="ARBA" id="ARBA00023004"/>
    </source>
</evidence>
<comment type="similarity">
    <text evidence="1">Belongs to the indoleamine 2,3-dioxygenase family.</text>
</comment>